<comment type="caution">
    <text evidence="1">The sequence shown here is derived from an EMBL/GenBank/DDBJ whole genome shotgun (WGS) entry which is preliminary data.</text>
</comment>
<keyword evidence="2" id="KW-1185">Reference proteome</keyword>
<evidence type="ECO:0000313" key="1">
    <source>
        <dbReference type="EMBL" id="GMU04447.1"/>
    </source>
</evidence>
<accession>A0ABQ6QKU6</accession>
<sequence length="73" mass="8317">MFGVFETYKHWTPAKPRKGAWMKHTQPVTVVTLGVEGGGHDGLSSIREQEHVSCRLRPECLRSLSWKGFPSHR</sequence>
<gene>
    <name evidence="1" type="ORF">ASNO1_06990</name>
</gene>
<dbReference type="EMBL" id="BTTX01000001">
    <property type="protein sequence ID" value="GMU04447.1"/>
    <property type="molecule type" value="Genomic_DNA"/>
</dbReference>
<evidence type="ECO:0000313" key="2">
    <source>
        <dbReference type="Proteomes" id="UP001342631"/>
    </source>
</evidence>
<reference evidence="1 2" key="1">
    <citation type="journal article" date="2024" name="Arch. Microbiol.">
        <title>Corallococcus caeni sp. nov., a novel myxobacterium isolated from activated sludge.</title>
        <authorList>
            <person name="Tomita S."/>
            <person name="Nakai R."/>
            <person name="Kuroda K."/>
            <person name="Kurashita H."/>
            <person name="Hatamoto M."/>
            <person name="Yamaguchi T."/>
            <person name="Narihiro T."/>
        </authorList>
    </citation>
    <scope>NUCLEOTIDE SEQUENCE [LARGE SCALE GENOMIC DNA]</scope>
    <source>
        <strain evidence="1 2">NO1</strain>
    </source>
</reference>
<name>A0ABQ6QKU6_9BACT</name>
<protein>
    <submittedName>
        <fullName evidence="1">Uncharacterized protein</fullName>
    </submittedName>
</protein>
<dbReference type="Proteomes" id="UP001342631">
    <property type="component" value="Unassembled WGS sequence"/>
</dbReference>
<organism evidence="1 2">
    <name type="scientific">Corallococcus caeni</name>
    <dbReference type="NCBI Taxonomy" id="3082388"/>
    <lineage>
        <taxon>Bacteria</taxon>
        <taxon>Pseudomonadati</taxon>
        <taxon>Myxococcota</taxon>
        <taxon>Myxococcia</taxon>
        <taxon>Myxococcales</taxon>
        <taxon>Cystobacterineae</taxon>
        <taxon>Myxococcaceae</taxon>
        <taxon>Corallococcus</taxon>
    </lineage>
</organism>
<proteinExistence type="predicted"/>